<reference evidence="5 6" key="1">
    <citation type="submission" date="2024-04" db="EMBL/GenBank/DDBJ databases">
        <title>Draft genome sequence of Sessilibacter corallicola NBRC 116591.</title>
        <authorList>
            <person name="Miyakawa T."/>
            <person name="Kusuya Y."/>
            <person name="Miura T."/>
        </authorList>
    </citation>
    <scope>NUCLEOTIDE SEQUENCE [LARGE SCALE GENOMIC DNA]</scope>
    <source>
        <strain evidence="5 6">KU-00831-HH</strain>
    </source>
</reference>
<dbReference type="Gene3D" id="2.60.120.620">
    <property type="entry name" value="q2cbj1_9rhob like domain"/>
    <property type="match status" value="1"/>
</dbReference>
<dbReference type="InterPro" id="IPR044862">
    <property type="entry name" value="Pro_4_hyd_alph_FE2OG_OXY"/>
</dbReference>
<gene>
    <name evidence="5" type="ORF">NBRC116591_40290</name>
</gene>
<dbReference type="RefSeq" id="WP_233089607.1">
    <property type="nucleotide sequence ID" value="NZ_BAABWN010000021.1"/>
</dbReference>
<evidence type="ECO:0000256" key="1">
    <source>
        <dbReference type="ARBA" id="ARBA00001961"/>
    </source>
</evidence>
<dbReference type="InterPro" id="IPR051842">
    <property type="entry name" value="uS12_prolyl_hydroxylase"/>
</dbReference>
<feature type="domain" description="Prolyl 4-hydroxylase alpha subunit" evidence="4">
    <location>
        <begin position="32"/>
        <end position="219"/>
    </location>
</feature>
<dbReference type="SUPFAM" id="SSF51197">
    <property type="entry name" value="Clavaminate synthase-like"/>
    <property type="match status" value="1"/>
</dbReference>
<name>A0ABQ0AEY4_9GAMM</name>
<evidence type="ECO:0000313" key="6">
    <source>
        <dbReference type="Proteomes" id="UP001465153"/>
    </source>
</evidence>
<organism evidence="5 6">
    <name type="scientific">Sessilibacter corallicola</name>
    <dbReference type="NCBI Taxonomy" id="2904075"/>
    <lineage>
        <taxon>Bacteria</taxon>
        <taxon>Pseudomonadati</taxon>
        <taxon>Pseudomonadota</taxon>
        <taxon>Gammaproteobacteria</taxon>
        <taxon>Cellvibrionales</taxon>
        <taxon>Cellvibrionaceae</taxon>
        <taxon>Sessilibacter</taxon>
    </lineage>
</organism>
<dbReference type="Proteomes" id="UP001465153">
    <property type="component" value="Unassembled WGS sequence"/>
</dbReference>
<dbReference type="Pfam" id="PF13640">
    <property type="entry name" value="2OG-FeII_Oxy_3"/>
    <property type="match status" value="1"/>
</dbReference>
<dbReference type="SMART" id="SM00702">
    <property type="entry name" value="P4Hc"/>
    <property type="match status" value="1"/>
</dbReference>
<evidence type="ECO:0000313" key="5">
    <source>
        <dbReference type="EMBL" id="GAA6170215.1"/>
    </source>
</evidence>
<keyword evidence="2" id="KW-0223">Dioxygenase</keyword>
<evidence type="ECO:0000256" key="3">
    <source>
        <dbReference type="ARBA" id="ARBA00023002"/>
    </source>
</evidence>
<comment type="cofactor">
    <cofactor evidence="1">
        <name>L-ascorbate</name>
        <dbReference type="ChEBI" id="CHEBI:38290"/>
    </cofactor>
</comment>
<keyword evidence="6" id="KW-1185">Reference proteome</keyword>
<accession>A0ABQ0AEY4</accession>
<dbReference type="InterPro" id="IPR006620">
    <property type="entry name" value="Pro_4_hyd_alph"/>
</dbReference>
<dbReference type="PANTHER" id="PTHR12117:SF0">
    <property type="entry name" value="PROLYL 3-HYDROXYLASE OGFOD1"/>
    <property type="match status" value="1"/>
</dbReference>
<evidence type="ECO:0000256" key="2">
    <source>
        <dbReference type="ARBA" id="ARBA00022964"/>
    </source>
</evidence>
<dbReference type="PANTHER" id="PTHR12117">
    <property type="entry name" value="HISTONE ACETYLTRANSFERASE COMPLEX"/>
    <property type="match status" value="1"/>
</dbReference>
<dbReference type="EMBL" id="BAABWN010000021">
    <property type="protein sequence ID" value="GAA6170215.1"/>
    <property type="molecule type" value="Genomic_DNA"/>
</dbReference>
<proteinExistence type="predicted"/>
<evidence type="ECO:0000259" key="4">
    <source>
        <dbReference type="SMART" id="SM00702"/>
    </source>
</evidence>
<protein>
    <recommendedName>
        <fullName evidence="4">Prolyl 4-hydroxylase alpha subunit domain-containing protein</fullName>
    </recommendedName>
</protein>
<sequence length="265" mass="30478">MLATMNHNEMLPIDALNELASSRAEDYKNAAPFAHGVYDNLFSPELLDAVIDEFEEGEKQWLEFESKYEKKLQMNQDINLQPITRAFIHNLNSAPFLRFLENLTGIEGLIPDPYLSGAGLHKIPKGGKLGVHVDFNKHSHMNVVRRINVLIYLNKNWKEEYGGHFELWDEKKCACQKKILPVFNRMAIFSTTSTSFHGHPVPLNCPEDRSRISLALYYYTSAQGDQASKAHSTQFLDEDGKRDELKFEFSFVDKVKRKLGFEKHL</sequence>
<keyword evidence="3" id="KW-0560">Oxidoreductase</keyword>
<comment type="caution">
    <text evidence="5">The sequence shown here is derived from an EMBL/GenBank/DDBJ whole genome shotgun (WGS) entry which is preliminary data.</text>
</comment>